<dbReference type="AlphaFoldDB" id="A0A504YM07"/>
<evidence type="ECO:0000313" key="2">
    <source>
        <dbReference type="Proteomes" id="UP000316759"/>
    </source>
</evidence>
<gene>
    <name evidence="1" type="ORF">FGIG_09981</name>
</gene>
<evidence type="ECO:0000313" key="1">
    <source>
        <dbReference type="EMBL" id="TPP58790.1"/>
    </source>
</evidence>
<dbReference type="EMBL" id="SUNJ01011570">
    <property type="protein sequence ID" value="TPP58790.1"/>
    <property type="molecule type" value="Genomic_DNA"/>
</dbReference>
<organism evidence="1 2">
    <name type="scientific">Fasciola gigantica</name>
    <name type="common">Giant liver fluke</name>
    <dbReference type="NCBI Taxonomy" id="46835"/>
    <lineage>
        <taxon>Eukaryota</taxon>
        <taxon>Metazoa</taxon>
        <taxon>Spiralia</taxon>
        <taxon>Lophotrochozoa</taxon>
        <taxon>Platyhelminthes</taxon>
        <taxon>Trematoda</taxon>
        <taxon>Digenea</taxon>
        <taxon>Plagiorchiida</taxon>
        <taxon>Echinostomata</taxon>
        <taxon>Echinostomatoidea</taxon>
        <taxon>Fasciolidae</taxon>
        <taxon>Fasciola</taxon>
    </lineage>
</organism>
<reference evidence="1 2" key="1">
    <citation type="submission" date="2019-04" db="EMBL/GenBank/DDBJ databases">
        <title>Annotation for the trematode Fasciola gigantica.</title>
        <authorList>
            <person name="Choi Y.-J."/>
        </authorList>
    </citation>
    <scope>NUCLEOTIDE SEQUENCE [LARGE SCALE GENOMIC DNA]</scope>
    <source>
        <strain evidence="1">Uganda_cow_1</strain>
    </source>
</reference>
<sequence length="111" mass="12683">MGGYLLGIYSLPQPRSVITTITSVDQLRLKSAYAGVPGYEDFLLDRRTLWVDSGQTGVRSQRNPWLSDTSKTHYGLFCKLVNLTDDFKSNTNRSGRLYISVFIQFRDRKIT</sequence>
<protein>
    <submittedName>
        <fullName evidence="1">Uncharacterized protein</fullName>
    </submittedName>
</protein>
<name>A0A504YM07_FASGI</name>
<comment type="caution">
    <text evidence="1">The sequence shown here is derived from an EMBL/GenBank/DDBJ whole genome shotgun (WGS) entry which is preliminary data.</text>
</comment>
<proteinExistence type="predicted"/>
<keyword evidence="2" id="KW-1185">Reference proteome</keyword>
<accession>A0A504YM07</accession>
<dbReference type="Proteomes" id="UP000316759">
    <property type="component" value="Unassembled WGS sequence"/>
</dbReference>